<dbReference type="Gene3D" id="3.40.630.30">
    <property type="match status" value="1"/>
</dbReference>
<sequence>MTEIRIITPQSESWGDFQCGDPRIDRKLLAEVEQAQKNLVRLHGLYEGDQLQAVISLEASVLQAPTEVIAKLGGRERVSTLHIEVLSVRKSAQGRGYGRTLLRHALRQAEATSVNIGLRTVSLEATGESVAFYQAFGFTAAQRPWPDGSWPMWFDLHG</sequence>
<evidence type="ECO:0000313" key="3">
    <source>
        <dbReference type="Proteomes" id="UP000007718"/>
    </source>
</evidence>
<keyword evidence="3" id="KW-1185">Reference proteome</keyword>
<geneLocation type="plasmid" evidence="2 3">
    <name>pDEIPR02</name>
</geneLocation>
<dbReference type="GO" id="GO:0016747">
    <property type="term" value="F:acyltransferase activity, transferring groups other than amino-acyl groups"/>
    <property type="evidence" value="ECO:0007669"/>
    <property type="project" value="InterPro"/>
</dbReference>
<name>F0RQM4_DEIPM</name>
<dbReference type="Proteomes" id="UP000007718">
    <property type="component" value="Plasmid pDEIPR02"/>
</dbReference>
<proteinExistence type="predicted"/>
<dbReference type="EMBL" id="CP002538">
    <property type="protein sequence ID" value="ADY27583.1"/>
    <property type="molecule type" value="Genomic_DNA"/>
</dbReference>
<dbReference type="CDD" id="cd04301">
    <property type="entry name" value="NAT_SF"/>
    <property type="match status" value="1"/>
</dbReference>
<dbReference type="InterPro" id="IPR016181">
    <property type="entry name" value="Acyl_CoA_acyltransferase"/>
</dbReference>
<gene>
    <name evidence="2" type="ordered locus">Deipr_2466</name>
</gene>
<reference evidence="3" key="1">
    <citation type="submission" date="2011-02" db="EMBL/GenBank/DDBJ databases">
        <title>The complete sequence of plasmid2 of Deinococcus proteolyticus DSM 20540.</title>
        <authorList>
            <consortium name="US DOE Joint Genome Institute (JGI-PGF)"/>
            <person name="Lucas S."/>
            <person name="Copeland A."/>
            <person name="Lapidus A."/>
            <person name="Bruce D."/>
            <person name="Goodwin L."/>
            <person name="Pitluck S."/>
            <person name="Kyrpides N."/>
            <person name="Mavromatis K."/>
            <person name="Pagani I."/>
            <person name="Ivanova N."/>
            <person name="Ovchinnikova G."/>
            <person name="Zeytun A."/>
            <person name="Detter J.C."/>
            <person name="Han C."/>
            <person name="Land M."/>
            <person name="Hauser L."/>
            <person name="Markowitz V."/>
            <person name="Cheng J.-F."/>
            <person name="Hugenholtz P."/>
            <person name="Woyke T."/>
            <person name="Wu D."/>
            <person name="Pukall R."/>
            <person name="Steenblock K."/>
            <person name="Brambilla E."/>
            <person name="Klenk H.-P."/>
            <person name="Eisen J.A."/>
        </authorList>
    </citation>
    <scope>NUCLEOTIDE SEQUENCE [LARGE SCALE GENOMIC DNA]</scope>
    <source>
        <strain evidence="3">ATCC 35074 / DSM 20540 / JCM 6276 / NBRC 101906 / NCIMB 13154 / VKM Ac-1939 / CCM 2703 / MRP</strain>
        <plasmid evidence="3">Plasmid pDEIPR02</plasmid>
    </source>
</reference>
<accession>F0RQM4</accession>
<protein>
    <submittedName>
        <fullName evidence="2">GCN5-related N-acetyltransferase</fullName>
    </submittedName>
</protein>
<dbReference type="OrthoDB" id="70840at2"/>
<reference evidence="2 3" key="2">
    <citation type="journal article" date="2012" name="Stand. Genomic Sci.">
        <title>Complete genome sequence of the orange-red pigmented, radioresistant Deinococcus proteolyticus type strain (MRP(T)).</title>
        <authorList>
            <person name="Copeland A."/>
            <person name="Zeytun A."/>
            <person name="Yassawong M."/>
            <person name="Nolan M."/>
            <person name="Lucas S."/>
            <person name="Hammon N."/>
            <person name="Deshpande S."/>
            <person name="Cheng J.F."/>
            <person name="Han C."/>
            <person name="Tapia R."/>
            <person name="Goodwin L.A."/>
            <person name="Pitluck S."/>
            <person name="Mavromatis K."/>
            <person name="Liolios K."/>
            <person name="Pagani I."/>
            <person name="Ivanova N."/>
            <person name="Mikhailova N."/>
            <person name="Pati A."/>
            <person name="Chen A."/>
            <person name="Palaniappan K."/>
            <person name="Land M."/>
            <person name="Hauser L."/>
            <person name="Jeffries C.D."/>
            <person name="Brambilla E.M."/>
            <person name="Rohde M."/>
            <person name="Sikorski J."/>
            <person name="Pukall R."/>
            <person name="Goker M."/>
            <person name="Detter J.C."/>
            <person name="Woyke T."/>
            <person name="Bristow J."/>
            <person name="Eisen J.A."/>
            <person name="Markowitz V."/>
            <person name="Hugenholtz P."/>
            <person name="Kyrpides N.C."/>
            <person name="Klenk H.P."/>
            <person name="Lapidus A."/>
        </authorList>
    </citation>
    <scope>NUCLEOTIDE SEQUENCE [LARGE SCALE GENOMIC DNA]</scope>
    <source>
        <strain evidence="3">ATCC 35074 / DSM 20540 / JCM 6276 / NBRC 101906 / NCIMB 13154 / VKM Ac-1939 / CCM 2703 / MRP</strain>
        <plasmid evidence="3">Plasmid pDEIPR02</plasmid>
    </source>
</reference>
<dbReference type="HOGENOM" id="CLU_1666533_0_0_0"/>
<organism evidence="2 3">
    <name type="scientific">Deinococcus proteolyticus (strain ATCC 35074 / DSM 20540 / JCM 6276 / NBRC 101906 / NCIMB 13154 / VKM Ac-1939 / CCM 2703 / MRP)</name>
    <dbReference type="NCBI Taxonomy" id="693977"/>
    <lineage>
        <taxon>Bacteria</taxon>
        <taxon>Thermotogati</taxon>
        <taxon>Deinococcota</taxon>
        <taxon>Deinococci</taxon>
        <taxon>Deinococcales</taxon>
        <taxon>Deinococcaceae</taxon>
        <taxon>Deinococcus</taxon>
    </lineage>
</organism>
<dbReference type="AlphaFoldDB" id="F0RQM4"/>
<dbReference type="KEGG" id="dpt:Deipr_2466"/>
<keyword evidence="2" id="KW-0808">Transferase</keyword>
<dbReference type="SUPFAM" id="SSF55729">
    <property type="entry name" value="Acyl-CoA N-acyltransferases (Nat)"/>
    <property type="match status" value="1"/>
</dbReference>
<feature type="domain" description="N-acetyltransferase" evidence="1">
    <location>
        <begin position="2"/>
        <end position="157"/>
    </location>
</feature>
<keyword evidence="2" id="KW-0614">Plasmid</keyword>
<evidence type="ECO:0000259" key="1">
    <source>
        <dbReference type="PROSITE" id="PS51186"/>
    </source>
</evidence>
<dbReference type="PROSITE" id="PS51186">
    <property type="entry name" value="GNAT"/>
    <property type="match status" value="1"/>
</dbReference>
<evidence type="ECO:0000313" key="2">
    <source>
        <dbReference type="EMBL" id="ADY27583.1"/>
    </source>
</evidence>
<dbReference type="Pfam" id="PF13673">
    <property type="entry name" value="Acetyltransf_10"/>
    <property type="match status" value="1"/>
</dbReference>
<dbReference type="RefSeq" id="WP_013615937.1">
    <property type="nucleotide sequence ID" value="NC_015162.1"/>
</dbReference>
<dbReference type="InterPro" id="IPR000182">
    <property type="entry name" value="GNAT_dom"/>
</dbReference>